<sequence length="100" mass="11974">MRFCCSAFATGFASIMIMKQTSNLWLMRLIQPKFFQFLMYVIFKADEVQFSSRALRLYRLARERLKFSDLHIEHPYVLSEMVKISGSWRCSNEKNFILFN</sequence>
<protein>
    <submittedName>
        <fullName evidence="1">Uncharacterized protein</fullName>
    </submittedName>
</protein>
<evidence type="ECO:0000313" key="2">
    <source>
        <dbReference type="Proteomes" id="UP001469553"/>
    </source>
</evidence>
<dbReference type="EMBL" id="JAHRIP010070609">
    <property type="protein sequence ID" value="MEQ2309004.1"/>
    <property type="molecule type" value="Genomic_DNA"/>
</dbReference>
<keyword evidence="2" id="KW-1185">Reference proteome</keyword>
<proteinExistence type="predicted"/>
<gene>
    <name evidence="1" type="ORF">AMECASPLE_034152</name>
</gene>
<name>A0ABV0ZSX7_9TELE</name>
<comment type="caution">
    <text evidence="1">The sequence shown here is derived from an EMBL/GenBank/DDBJ whole genome shotgun (WGS) entry which is preliminary data.</text>
</comment>
<reference evidence="1 2" key="1">
    <citation type="submission" date="2021-06" db="EMBL/GenBank/DDBJ databases">
        <authorList>
            <person name="Palmer J.M."/>
        </authorList>
    </citation>
    <scope>NUCLEOTIDE SEQUENCE [LARGE SCALE GENOMIC DNA]</scope>
    <source>
        <strain evidence="1 2">AS_MEX2019</strain>
        <tissue evidence="1">Muscle</tissue>
    </source>
</reference>
<organism evidence="1 2">
    <name type="scientific">Ameca splendens</name>
    <dbReference type="NCBI Taxonomy" id="208324"/>
    <lineage>
        <taxon>Eukaryota</taxon>
        <taxon>Metazoa</taxon>
        <taxon>Chordata</taxon>
        <taxon>Craniata</taxon>
        <taxon>Vertebrata</taxon>
        <taxon>Euteleostomi</taxon>
        <taxon>Actinopterygii</taxon>
        <taxon>Neopterygii</taxon>
        <taxon>Teleostei</taxon>
        <taxon>Neoteleostei</taxon>
        <taxon>Acanthomorphata</taxon>
        <taxon>Ovalentaria</taxon>
        <taxon>Atherinomorphae</taxon>
        <taxon>Cyprinodontiformes</taxon>
        <taxon>Goodeidae</taxon>
        <taxon>Ameca</taxon>
    </lineage>
</organism>
<dbReference type="Proteomes" id="UP001469553">
    <property type="component" value="Unassembled WGS sequence"/>
</dbReference>
<accession>A0ABV0ZSX7</accession>
<evidence type="ECO:0000313" key="1">
    <source>
        <dbReference type="EMBL" id="MEQ2309004.1"/>
    </source>
</evidence>